<name>A0A0T6BHU5_9SCAR</name>
<evidence type="ECO:0000313" key="1">
    <source>
        <dbReference type="EMBL" id="KRT86842.1"/>
    </source>
</evidence>
<comment type="caution">
    <text evidence="1">The sequence shown here is derived from an EMBL/GenBank/DDBJ whole genome shotgun (WGS) entry which is preliminary data.</text>
</comment>
<organism evidence="1 2">
    <name type="scientific">Oryctes borbonicus</name>
    <dbReference type="NCBI Taxonomy" id="1629725"/>
    <lineage>
        <taxon>Eukaryota</taxon>
        <taxon>Metazoa</taxon>
        <taxon>Ecdysozoa</taxon>
        <taxon>Arthropoda</taxon>
        <taxon>Hexapoda</taxon>
        <taxon>Insecta</taxon>
        <taxon>Pterygota</taxon>
        <taxon>Neoptera</taxon>
        <taxon>Endopterygota</taxon>
        <taxon>Coleoptera</taxon>
        <taxon>Polyphaga</taxon>
        <taxon>Scarabaeiformia</taxon>
        <taxon>Scarabaeidae</taxon>
        <taxon>Dynastinae</taxon>
        <taxon>Oryctes</taxon>
    </lineage>
</organism>
<proteinExistence type="predicted"/>
<keyword evidence="2" id="KW-1185">Reference proteome</keyword>
<feature type="non-terminal residue" evidence="1">
    <location>
        <position position="1"/>
    </location>
</feature>
<dbReference type="EMBL" id="LJIG01000098">
    <property type="protein sequence ID" value="KRT86842.1"/>
    <property type="molecule type" value="Genomic_DNA"/>
</dbReference>
<gene>
    <name evidence="1" type="ORF">AMK59_216</name>
</gene>
<feature type="non-terminal residue" evidence="1">
    <location>
        <position position="256"/>
    </location>
</feature>
<dbReference type="InterPro" id="IPR027902">
    <property type="entry name" value="DUF4487"/>
</dbReference>
<protein>
    <submittedName>
        <fullName evidence="1">Uncharacterized protein</fullName>
    </submittedName>
</protein>
<dbReference type="AlphaFoldDB" id="A0A0T6BHU5"/>
<dbReference type="PANTHER" id="PTHR16071">
    <property type="entry name" value="CHROMOSOME 1 OPEN READING FRAME 112"/>
    <property type="match status" value="1"/>
</dbReference>
<reference evidence="1 2" key="1">
    <citation type="submission" date="2015-09" db="EMBL/GenBank/DDBJ databases">
        <title>Draft genome of the scarab beetle Oryctes borbonicus.</title>
        <authorList>
            <person name="Meyer J.M."/>
            <person name="Markov G.V."/>
            <person name="Baskaran P."/>
            <person name="Herrmann M."/>
            <person name="Sommer R.J."/>
            <person name="Roedelsperger C."/>
        </authorList>
    </citation>
    <scope>NUCLEOTIDE SEQUENCE [LARGE SCALE GENOMIC DNA]</scope>
    <source>
        <strain evidence="1">OB123</strain>
        <tissue evidence="1">Whole animal</tissue>
    </source>
</reference>
<accession>A0A0T6BHU5</accession>
<sequence length="256" mass="29811">DNFFSNNVYKIYFESLSEVLVIFKKAQDIHVKLLNLLDNCLIYNISCETEVTSLTNVLDNLAEIGDVLSGMNVKSMADNWKSYMNITQKYADDISKYLNLERPLLFFTNEIVRSINSILELNINDDKNITHTLKISNFILRVMVKLCDTFSKKIVVHMDIFWHFFINFYSAYSPAVKNKQFSQNTIDLFRSLICNCLEDFLNKLVQFEEFYNVQLLESLIENTDCSLGFILVTNKVLQKLVSNHNDTVTRVNIVLY</sequence>
<evidence type="ECO:0000313" key="2">
    <source>
        <dbReference type="Proteomes" id="UP000051574"/>
    </source>
</evidence>
<dbReference type="PANTHER" id="PTHR16071:SF2">
    <property type="entry name" value="FIGNL1-INTERACTING REGULATOR OF RECOMBINATION AND MITOSIS"/>
    <property type="match status" value="1"/>
</dbReference>
<dbReference type="Proteomes" id="UP000051574">
    <property type="component" value="Unassembled WGS sequence"/>
</dbReference>
<dbReference type="OrthoDB" id="6088000at2759"/>